<organism evidence="1 2">
    <name type="scientific">Liparis tanakae</name>
    <name type="common">Tanaka's snailfish</name>
    <dbReference type="NCBI Taxonomy" id="230148"/>
    <lineage>
        <taxon>Eukaryota</taxon>
        <taxon>Metazoa</taxon>
        <taxon>Chordata</taxon>
        <taxon>Craniata</taxon>
        <taxon>Vertebrata</taxon>
        <taxon>Euteleostomi</taxon>
        <taxon>Actinopterygii</taxon>
        <taxon>Neopterygii</taxon>
        <taxon>Teleostei</taxon>
        <taxon>Neoteleostei</taxon>
        <taxon>Acanthomorphata</taxon>
        <taxon>Eupercaria</taxon>
        <taxon>Perciformes</taxon>
        <taxon>Cottioidei</taxon>
        <taxon>Cottales</taxon>
        <taxon>Liparidae</taxon>
        <taxon>Liparis</taxon>
    </lineage>
</organism>
<gene>
    <name evidence="1" type="ORF">EYF80_066248</name>
</gene>
<protein>
    <submittedName>
        <fullName evidence="1">Uncharacterized protein</fullName>
    </submittedName>
</protein>
<comment type="caution">
    <text evidence="1">The sequence shown here is derived from an EMBL/GenBank/DDBJ whole genome shotgun (WGS) entry which is preliminary data.</text>
</comment>
<dbReference type="EMBL" id="SRLO01017852">
    <property type="protein sequence ID" value="TNN23630.1"/>
    <property type="molecule type" value="Genomic_DNA"/>
</dbReference>
<sequence>MTEEHRFKTAGTYFKLGHHLEEKTRLPSKLLVIQREHRRQNPSRVRRVFANFARERLSEHVEDSLFILSMHREVSRSP</sequence>
<reference evidence="1 2" key="1">
    <citation type="submission" date="2019-03" db="EMBL/GenBank/DDBJ databases">
        <title>First draft genome of Liparis tanakae, snailfish: a comprehensive survey of snailfish specific genes.</title>
        <authorList>
            <person name="Kim W."/>
            <person name="Song I."/>
            <person name="Jeong J.-H."/>
            <person name="Kim D."/>
            <person name="Kim S."/>
            <person name="Ryu S."/>
            <person name="Song J.Y."/>
            <person name="Lee S.K."/>
        </authorList>
    </citation>
    <scope>NUCLEOTIDE SEQUENCE [LARGE SCALE GENOMIC DNA]</scope>
    <source>
        <tissue evidence="1">Muscle</tissue>
    </source>
</reference>
<dbReference type="AlphaFoldDB" id="A0A4Z2E4Y2"/>
<keyword evidence="2" id="KW-1185">Reference proteome</keyword>
<evidence type="ECO:0000313" key="2">
    <source>
        <dbReference type="Proteomes" id="UP000314294"/>
    </source>
</evidence>
<dbReference type="Proteomes" id="UP000314294">
    <property type="component" value="Unassembled WGS sequence"/>
</dbReference>
<proteinExistence type="predicted"/>
<name>A0A4Z2E4Y2_9TELE</name>
<evidence type="ECO:0000313" key="1">
    <source>
        <dbReference type="EMBL" id="TNN23630.1"/>
    </source>
</evidence>
<accession>A0A4Z2E4Y2</accession>